<keyword evidence="2" id="KW-1185">Reference proteome</keyword>
<dbReference type="RefSeq" id="WP_074215692.1">
    <property type="nucleotide sequence ID" value="NZ_FSRG01000003.1"/>
</dbReference>
<proteinExistence type="predicted"/>
<dbReference type="AlphaFoldDB" id="A0A1N6EBE5"/>
<accession>A0A1N6EBE5</accession>
<name>A0A1N6EBE5_9BACT</name>
<organism evidence="1 2">
    <name type="scientific">Halodesulfovibrio marinisediminis DSM 17456</name>
    <dbReference type="NCBI Taxonomy" id="1121457"/>
    <lineage>
        <taxon>Bacteria</taxon>
        <taxon>Pseudomonadati</taxon>
        <taxon>Thermodesulfobacteriota</taxon>
        <taxon>Desulfovibrionia</taxon>
        <taxon>Desulfovibrionales</taxon>
        <taxon>Desulfovibrionaceae</taxon>
        <taxon>Halodesulfovibrio</taxon>
    </lineage>
</organism>
<reference evidence="2" key="1">
    <citation type="submission" date="2016-11" db="EMBL/GenBank/DDBJ databases">
        <authorList>
            <person name="Varghese N."/>
            <person name="Submissions S."/>
        </authorList>
    </citation>
    <scope>NUCLEOTIDE SEQUENCE [LARGE SCALE GENOMIC DNA]</scope>
    <source>
        <strain evidence="2">DSM 17456</strain>
    </source>
</reference>
<evidence type="ECO:0000313" key="2">
    <source>
        <dbReference type="Proteomes" id="UP000184694"/>
    </source>
</evidence>
<dbReference type="OrthoDB" id="5472205at2"/>
<evidence type="ECO:0000313" key="1">
    <source>
        <dbReference type="EMBL" id="SIN80349.1"/>
    </source>
</evidence>
<protein>
    <submittedName>
        <fullName evidence="1">Uncharacterized protein</fullName>
    </submittedName>
</protein>
<sequence length="107" mass="12492">MSREQKTVQLSGTLQPWIKSCDEPERLMLVTTSNDGYIVEENRSGLNLLSYVGEWLDVSGYIRKEGQYDYLTIRSATVTEDDLWLDEFDASWSSGRKEPRKMRDKDY</sequence>
<gene>
    <name evidence="1" type="ORF">SAMN02745161_0860</name>
</gene>
<dbReference type="EMBL" id="FSRG01000003">
    <property type="protein sequence ID" value="SIN80349.1"/>
    <property type="molecule type" value="Genomic_DNA"/>
</dbReference>
<dbReference type="Proteomes" id="UP000184694">
    <property type="component" value="Unassembled WGS sequence"/>
</dbReference>